<keyword evidence="2" id="KW-1185">Reference proteome</keyword>
<reference evidence="1" key="1">
    <citation type="submission" date="2023-04" db="EMBL/GenBank/DDBJ databases">
        <title>Draft Genome sequencing of Naganishia species isolated from polar environments using Oxford Nanopore Technology.</title>
        <authorList>
            <person name="Leo P."/>
            <person name="Venkateswaran K."/>
        </authorList>
    </citation>
    <scope>NUCLEOTIDE SEQUENCE</scope>
    <source>
        <strain evidence="1">MNA-CCFEE 5261</strain>
    </source>
</reference>
<dbReference type="EMBL" id="JASBWR010000079">
    <property type="protein sequence ID" value="KAJ9098051.1"/>
    <property type="molecule type" value="Genomic_DNA"/>
</dbReference>
<evidence type="ECO:0000313" key="1">
    <source>
        <dbReference type="EMBL" id="KAJ9098051.1"/>
    </source>
</evidence>
<protein>
    <submittedName>
        <fullName evidence="1">Uncharacterized protein</fullName>
    </submittedName>
</protein>
<accession>A0ACC2VHF7</accession>
<name>A0ACC2VHF7_9TREE</name>
<proteinExistence type="predicted"/>
<gene>
    <name evidence="1" type="ORF">QFC19_006486</name>
</gene>
<evidence type="ECO:0000313" key="2">
    <source>
        <dbReference type="Proteomes" id="UP001241377"/>
    </source>
</evidence>
<dbReference type="Proteomes" id="UP001241377">
    <property type="component" value="Unassembled WGS sequence"/>
</dbReference>
<sequence>MAARITVIGLTVDLKWVSLLTLALQNAFLSVIMHYSRVSASPAKTYSAYSAVLMNELLKGTISLLIALKRVDNDMSMDESHARSPTSRVVGTGSKGLAAEDRSVASPMLNSHHSRFASGGSIVHARTTPSSSFPSRARAYLAAYVKRSRWQRLASDIFSPDCWKLSIPAILYVIQNNLQYVAASNLDVATFQVTYQMKILTTAFFSVLLLGKRLSTAKWMSLLLLAIGVGIVQIQSTGQSAPSGSLSTASAIKDYVEHAEHKALRSEMPLPGIPPLTTATTITTHHHHAEMNPFKGFMAVTAACMTSGLAGVYFEMVLKGSKADLWTRNIQLSFFSLIPALLPVLINGSSGTGSGLIGVLIEPFRKFSLWAWATVLTQVFGGLITALVIKYSDNILKGFATSLSIILSFLASVGLFNYPITPAFVIGSMVVLCATWMYNQPEQKKANAMAVGGPIPSRTDMAVPGSPIRQDAPIIGETPKPSRTPSVASLIGLANSITRSSTPTAPHGEHLQPSSMPYVSNNSSHRSTPTGYYTPSITSYPSSASLASGTSSPVLQQDPSHGGGGQHPFGHPSRYGQGHHLSSASHRPPIHINTSHSNNNVGGGHYSQSIVLEPEESIPTSPYTATTSYSSGPRALRDSPVRERKGSVARGQKPVMDMHSYDKMR</sequence>
<organism evidence="1 2">
    <name type="scientific">Naganishia cerealis</name>
    <dbReference type="NCBI Taxonomy" id="610337"/>
    <lineage>
        <taxon>Eukaryota</taxon>
        <taxon>Fungi</taxon>
        <taxon>Dikarya</taxon>
        <taxon>Basidiomycota</taxon>
        <taxon>Agaricomycotina</taxon>
        <taxon>Tremellomycetes</taxon>
        <taxon>Filobasidiales</taxon>
        <taxon>Filobasidiaceae</taxon>
        <taxon>Naganishia</taxon>
    </lineage>
</organism>
<comment type="caution">
    <text evidence="1">The sequence shown here is derived from an EMBL/GenBank/DDBJ whole genome shotgun (WGS) entry which is preliminary data.</text>
</comment>